<dbReference type="EMBL" id="AUWU02000009">
    <property type="protein sequence ID" value="KAH0569618.1"/>
    <property type="molecule type" value="Genomic_DNA"/>
</dbReference>
<organism evidence="2">
    <name type="scientific">Spironucleus salmonicida</name>
    <dbReference type="NCBI Taxonomy" id="348837"/>
    <lineage>
        <taxon>Eukaryota</taxon>
        <taxon>Metamonada</taxon>
        <taxon>Diplomonadida</taxon>
        <taxon>Hexamitidae</taxon>
        <taxon>Hexamitinae</taxon>
        <taxon>Spironucleus</taxon>
    </lineage>
</organism>
<dbReference type="AlphaFoldDB" id="V6LAX0"/>
<dbReference type="EMBL" id="KI546169">
    <property type="protein sequence ID" value="EST41600.1"/>
    <property type="molecule type" value="Genomic_DNA"/>
</dbReference>
<dbReference type="Proteomes" id="UP000018208">
    <property type="component" value="Unassembled WGS sequence"/>
</dbReference>
<evidence type="ECO:0000313" key="2">
    <source>
        <dbReference type="EMBL" id="EST41600.1"/>
    </source>
</evidence>
<reference evidence="2 3" key="1">
    <citation type="journal article" date="2014" name="PLoS Genet.">
        <title>The Genome of Spironucleus salmonicida Highlights a Fish Pathogen Adapted to Fluctuating Environments.</title>
        <authorList>
            <person name="Xu F."/>
            <person name="Jerlstrom-Hultqvist J."/>
            <person name="Einarsson E."/>
            <person name="Astvaldsson A."/>
            <person name="Svard S.G."/>
            <person name="Andersson J.O."/>
        </authorList>
    </citation>
    <scope>NUCLEOTIDE SEQUENCE</scope>
    <source>
        <strain evidence="3">ATCC 50377</strain>
    </source>
</reference>
<accession>V6LAX0</accession>
<evidence type="ECO:0000313" key="4">
    <source>
        <dbReference type="Proteomes" id="UP000018208"/>
    </source>
</evidence>
<proteinExistence type="predicted"/>
<protein>
    <submittedName>
        <fullName evidence="2">Uncharacterized protein</fullName>
    </submittedName>
</protein>
<sequence length="196" mass="22334">MSTEIQPIEDDCNQVIQNNGATVEFTPQSQADEQNIIEAEEQQENQIEEIPNQHINSLVTPIEIITDQLQNQQTSSLERVQNVFEGAEDDIGLNNTKPIAPEQESSDSSQRPNTHRKSIAPIHFNKQQKSNYNFKLTTNQPKNDIIFDFQGEVFEKEQKEESYRPNVIPSGYGYGQKAYNKKKSFLGGLPKPLQKQ</sequence>
<keyword evidence="4" id="KW-1185">Reference proteome</keyword>
<name>V6LAX0_9EUKA</name>
<evidence type="ECO:0000313" key="3">
    <source>
        <dbReference type="EMBL" id="KAH0569618.1"/>
    </source>
</evidence>
<gene>
    <name evidence="2" type="ORF">SS50377_18944</name>
    <name evidence="3" type="ORF">SS50377_28574</name>
</gene>
<reference evidence="3" key="2">
    <citation type="submission" date="2020-12" db="EMBL/GenBank/DDBJ databases">
        <title>New Spironucleus salmonicida genome in near-complete chromosomes.</title>
        <authorList>
            <person name="Xu F."/>
            <person name="Kurt Z."/>
            <person name="Jimenez-Gonzalez A."/>
            <person name="Astvaldsson A."/>
            <person name="Andersson J.O."/>
            <person name="Svard S.G."/>
        </authorList>
    </citation>
    <scope>NUCLEOTIDE SEQUENCE</scope>
    <source>
        <strain evidence="3">ATCC 50377</strain>
    </source>
</reference>
<evidence type="ECO:0000256" key="1">
    <source>
        <dbReference type="SAM" id="MobiDB-lite"/>
    </source>
</evidence>
<feature type="region of interest" description="Disordered" evidence="1">
    <location>
        <begin position="86"/>
        <end position="124"/>
    </location>
</feature>
<dbReference type="VEuPathDB" id="GiardiaDB:SS50377_28574"/>